<sequence length="536" mass="60646">MKNQFNKTGMLFLHTLRRDWLKLLIWAVALSLFSGGFASAMYEIYGKDPNSLMAMYETMKNPAMIAMLGPTTATAETYTVGAMYAHEMTLFTALVFAIVSITHVISRTRKEEDGGTTELIRSFQVGRLAGTTAIVIEMFLLHVVIIALSTGLLQVQNVPGMNFSSNLLYSTTLGMQGFLWAMIALIFAQLAAGAGSARGLSFLTLGFFYIVRMATDMNAPDASWFNPLGWSYLVSVYVNDNWFPIVIVFAASIVFLAFSYLLEQDRDIGAGYLPERTGRAHAKKRLLSLSGLILRLQKIFIISWLFALFICGAMYGSIFGDMEDFVSENEIMKQMFLHNAKYTIQEQFMSVLFLILSLLTTIFIVGSLMRLVNEEKKGHWDQLYATKLSRTKFYWYHVILTSILGVVGQISAILGLYLAQRSVMETPLSLWEVTKAGMAWIPAIWFFIGIVAVLIGWLPRFTVTIWGYIVFVFFVSYFGQMMDIPEFIINIDIFSYIPKVPIEEWKWGTTILIKLLTLFMVVIGFIGYKKRDLVNE</sequence>
<dbReference type="AlphaFoldDB" id="A0A073JT09"/>
<feature type="transmembrane region" description="Helical" evidence="1">
    <location>
        <begin position="439"/>
        <end position="458"/>
    </location>
</feature>
<feature type="transmembrane region" description="Helical" evidence="1">
    <location>
        <begin position="348"/>
        <end position="372"/>
    </location>
</feature>
<evidence type="ECO:0000313" key="2">
    <source>
        <dbReference type="EMBL" id="KEK18224.1"/>
    </source>
</evidence>
<keyword evidence="1" id="KW-0472">Membrane</keyword>
<dbReference type="eggNOG" id="COG3559">
    <property type="taxonomic scope" value="Bacteria"/>
</dbReference>
<feature type="transmembrane region" description="Helical" evidence="1">
    <location>
        <begin position="125"/>
        <end position="147"/>
    </location>
</feature>
<reference evidence="2 3" key="1">
    <citation type="submission" date="2014-06" db="EMBL/GenBank/DDBJ databases">
        <title>Draft genome sequence of Bacillus manliponensis JCM 15802 (MCCC 1A00708).</title>
        <authorList>
            <person name="Lai Q."/>
            <person name="Liu Y."/>
            <person name="Shao Z."/>
        </authorList>
    </citation>
    <scope>NUCLEOTIDE SEQUENCE [LARGE SCALE GENOMIC DNA]</scope>
    <source>
        <strain evidence="2 3">JCM 15802</strain>
    </source>
</reference>
<keyword evidence="3" id="KW-1185">Reference proteome</keyword>
<organism evidence="2 3">
    <name type="scientific">Bacillus manliponensis</name>
    <dbReference type="NCBI Taxonomy" id="574376"/>
    <lineage>
        <taxon>Bacteria</taxon>
        <taxon>Bacillati</taxon>
        <taxon>Bacillota</taxon>
        <taxon>Bacilli</taxon>
        <taxon>Bacillales</taxon>
        <taxon>Bacillaceae</taxon>
        <taxon>Bacillus</taxon>
        <taxon>Bacillus cereus group</taxon>
    </lineage>
</organism>
<keyword evidence="1" id="KW-0812">Transmembrane</keyword>
<name>A0A073JT09_9BACI</name>
<feature type="transmembrane region" description="Helical" evidence="1">
    <location>
        <begin position="465"/>
        <end position="485"/>
    </location>
</feature>
<comment type="caution">
    <text evidence="2">The sequence shown here is derived from an EMBL/GenBank/DDBJ whole genome shotgun (WGS) entry which is preliminary data.</text>
</comment>
<dbReference type="EMBL" id="JOTN01000016">
    <property type="protein sequence ID" value="KEK18224.1"/>
    <property type="molecule type" value="Genomic_DNA"/>
</dbReference>
<accession>A0A073JT09</accession>
<feature type="transmembrane region" description="Helical" evidence="1">
    <location>
        <begin position="299"/>
        <end position="318"/>
    </location>
</feature>
<feature type="transmembrane region" description="Helical" evidence="1">
    <location>
        <begin position="20"/>
        <end position="42"/>
    </location>
</feature>
<feature type="transmembrane region" description="Helical" evidence="1">
    <location>
        <begin position="88"/>
        <end position="105"/>
    </location>
</feature>
<feature type="transmembrane region" description="Helical" evidence="1">
    <location>
        <begin position="199"/>
        <end position="215"/>
    </location>
</feature>
<gene>
    <name evidence="2" type="ORF">BAMA_06580</name>
</gene>
<dbReference type="Proteomes" id="UP000027822">
    <property type="component" value="Unassembled WGS sequence"/>
</dbReference>
<feature type="transmembrane region" description="Helical" evidence="1">
    <location>
        <begin position="242"/>
        <end position="262"/>
    </location>
</feature>
<evidence type="ECO:0000256" key="1">
    <source>
        <dbReference type="SAM" id="Phobius"/>
    </source>
</evidence>
<dbReference type="STRING" id="574376.BAMA_06580"/>
<evidence type="ECO:0000313" key="3">
    <source>
        <dbReference type="Proteomes" id="UP000027822"/>
    </source>
</evidence>
<feature type="transmembrane region" description="Helical" evidence="1">
    <location>
        <begin position="167"/>
        <end position="187"/>
    </location>
</feature>
<protein>
    <recommendedName>
        <fullName evidence="4">ABC transporter permease</fullName>
    </recommendedName>
</protein>
<feature type="transmembrane region" description="Helical" evidence="1">
    <location>
        <begin position="505"/>
        <end position="528"/>
    </location>
</feature>
<evidence type="ECO:0008006" key="4">
    <source>
        <dbReference type="Google" id="ProtNLM"/>
    </source>
</evidence>
<proteinExistence type="predicted"/>
<feature type="transmembrane region" description="Helical" evidence="1">
    <location>
        <begin position="393"/>
        <end position="419"/>
    </location>
</feature>
<keyword evidence="1" id="KW-1133">Transmembrane helix</keyword>